<name>A0A1Y2CUL9_9FUNG</name>
<evidence type="ECO:0000313" key="2">
    <source>
        <dbReference type="EMBL" id="ORY50586.1"/>
    </source>
</evidence>
<dbReference type="SMART" id="SM00364">
    <property type="entry name" value="LRR_BAC"/>
    <property type="match status" value="4"/>
</dbReference>
<comment type="caution">
    <text evidence="2">The sequence shown here is derived from an EMBL/GenBank/DDBJ whole genome shotgun (WGS) entry which is preliminary data.</text>
</comment>
<feature type="chain" id="PRO_5012914781" evidence="1">
    <location>
        <begin position="16"/>
        <end position="265"/>
    </location>
</feature>
<dbReference type="PANTHER" id="PTHR48004:SF58">
    <property type="entry name" value="OS01G0162200 PROTEIN"/>
    <property type="match status" value="1"/>
</dbReference>
<dbReference type="EMBL" id="MCGO01000007">
    <property type="protein sequence ID" value="ORY50586.1"/>
    <property type="molecule type" value="Genomic_DNA"/>
</dbReference>
<dbReference type="AlphaFoldDB" id="A0A1Y2CUL9"/>
<organism evidence="2 3">
    <name type="scientific">Rhizoclosmatium globosum</name>
    <dbReference type="NCBI Taxonomy" id="329046"/>
    <lineage>
        <taxon>Eukaryota</taxon>
        <taxon>Fungi</taxon>
        <taxon>Fungi incertae sedis</taxon>
        <taxon>Chytridiomycota</taxon>
        <taxon>Chytridiomycota incertae sedis</taxon>
        <taxon>Chytridiomycetes</taxon>
        <taxon>Chytridiales</taxon>
        <taxon>Chytriomycetaceae</taxon>
        <taxon>Rhizoclosmatium</taxon>
    </lineage>
</organism>
<evidence type="ECO:0000256" key="1">
    <source>
        <dbReference type="SAM" id="SignalP"/>
    </source>
</evidence>
<accession>A0A1Y2CUL9</accession>
<gene>
    <name evidence="2" type="ORF">BCR33DRAFT_847028</name>
</gene>
<sequence>MHLLPLILLAGAASAISDCARANIAWPTVFTDVDGLSTNACCTNNRGIDCGFSEKEEGVGRSCRIQCDENGFITSIHLQNIQLSTSTVPDFSTLTKLTYLDISMNADLIGSIPQSLPPALKTLHMNGCKITGPIPPLPGSLTDINLSSNQLSGSIPALPANLNSLNLNNNQLGGSIPALPPSLKVLSLRDNRFEGSLPSLPNSLTSLELQNNHLSGFIPTPFNFKPQVFDENCFVNAINLGSTNKKGCRNAIMTVPINGPTTTNI</sequence>
<dbReference type="InterPro" id="IPR001611">
    <property type="entry name" value="Leu-rich_rpt"/>
</dbReference>
<dbReference type="SUPFAM" id="SSF52058">
    <property type="entry name" value="L domain-like"/>
    <property type="match status" value="1"/>
</dbReference>
<evidence type="ECO:0000313" key="3">
    <source>
        <dbReference type="Proteomes" id="UP000193642"/>
    </source>
</evidence>
<feature type="signal peptide" evidence="1">
    <location>
        <begin position="1"/>
        <end position="15"/>
    </location>
</feature>
<reference evidence="2 3" key="1">
    <citation type="submission" date="2016-07" db="EMBL/GenBank/DDBJ databases">
        <title>Pervasive Adenine N6-methylation of Active Genes in Fungi.</title>
        <authorList>
            <consortium name="DOE Joint Genome Institute"/>
            <person name="Mondo S.J."/>
            <person name="Dannebaum R.O."/>
            <person name="Kuo R.C."/>
            <person name="Labutti K."/>
            <person name="Haridas S."/>
            <person name="Kuo A."/>
            <person name="Salamov A."/>
            <person name="Ahrendt S.R."/>
            <person name="Lipzen A."/>
            <person name="Sullivan W."/>
            <person name="Andreopoulos W.B."/>
            <person name="Clum A."/>
            <person name="Lindquist E."/>
            <person name="Daum C."/>
            <person name="Ramamoorthy G.K."/>
            <person name="Gryganskyi A."/>
            <person name="Culley D."/>
            <person name="Magnuson J.K."/>
            <person name="James T.Y."/>
            <person name="O'Malley M.A."/>
            <person name="Stajich J.E."/>
            <person name="Spatafora J.W."/>
            <person name="Visel A."/>
            <person name="Grigoriev I.V."/>
        </authorList>
    </citation>
    <scope>NUCLEOTIDE SEQUENCE [LARGE SCALE GENOMIC DNA]</scope>
    <source>
        <strain evidence="2 3">JEL800</strain>
    </source>
</reference>
<dbReference type="InterPro" id="IPR032675">
    <property type="entry name" value="LRR_dom_sf"/>
</dbReference>
<dbReference type="InterPro" id="IPR052941">
    <property type="entry name" value="StomDev_PlantInt_Reg"/>
</dbReference>
<keyword evidence="1" id="KW-0732">Signal</keyword>
<proteinExistence type="predicted"/>
<dbReference type="PANTHER" id="PTHR48004">
    <property type="entry name" value="OS01G0149700 PROTEIN"/>
    <property type="match status" value="1"/>
</dbReference>
<dbReference type="Proteomes" id="UP000193642">
    <property type="component" value="Unassembled WGS sequence"/>
</dbReference>
<dbReference type="Gene3D" id="3.80.10.10">
    <property type="entry name" value="Ribonuclease Inhibitor"/>
    <property type="match status" value="1"/>
</dbReference>
<protein>
    <submittedName>
        <fullName evidence="2">L domain-like protein</fullName>
    </submittedName>
</protein>
<keyword evidence="3" id="KW-1185">Reference proteome</keyword>
<dbReference type="OrthoDB" id="676979at2759"/>
<dbReference type="STRING" id="329046.A0A1Y2CUL9"/>
<dbReference type="Pfam" id="PF00560">
    <property type="entry name" value="LRR_1"/>
    <property type="match status" value="2"/>
</dbReference>
<dbReference type="PROSITE" id="PS51450">
    <property type="entry name" value="LRR"/>
    <property type="match status" value="1"/>
</dbReference>